<feature type="transmembrane region" description="Helical" evidence="5">
    <location>
        <begin position="530"/>
        <end position="552"/>
    </location>
</feature>
<keyword evidence="8" id="KW-1185">Reference proteome</keyword>
<dbReference type="InterPro" id="IPR000515">
    <property type="entry name" value="MetI-like"/>
</dbReference>
<feature type="domain" description="ABC transmembrane type-1" evidence="6">
    <location>
        <begin position="356"/>
        <end position="548"/>
    </location>
</feature>
<evidence type="ECO:0000256" key="3">
    <source>
        <dbReference type="ARBA" id="ARBA00022989"/>
    </source>
</evidence>
<feature type="transmembrane region" description="Helical" evidence="5">
    <location>
        <begin position="157"/>
        <end position="180"/>
    </location>
</feature>
<dbReference type="PANTHER" id="PTHR43496">
    <property type="entry name" value="PROTEIN LPLB"/>
    <property type="match status" value="1"/>
</dbReference>
<feature type="transmembrane region" description="Helical" evidence="5">
    <location>
        <begin position="113"/>
        <end position="137"/>
    </location>
</feature>
<feature type="transmembrane region" description="Helical" evidence="5">
    <location>
        <begin position="212"/>
        <end position="236"/>
    </location>
</feature>
<dbReference type="GO" id="GO:0005886">
    <property type="term" value="C:plasma membrane"/>
    <property type="evidence" value="ECO:0007669"/>
    <property type="project" value="UniProtKB-SubCell"/>
</dbReference>
<feature type="transmembrane region" description="Helical" evidence="5">
    <location>
        <begin position="309"/>
        <end position="336"/>
    </location>
</feature>
<dbReference type="Pfam" id="PF00528">
    <property type="entry name" value="BPD_transp_1"/>
    <property type="match status" value="1"/>
</dbReference>
<dbReference type="SUPFAM" id="SSF161098">
    <property type="entry name" value="MetI-like"/>
    <property type="match status" value="2"/>
</dbReference>
<feature type="domain" description="ABC transmembrane type-1" evidence="6">
    <location>
        <begin position="79"/>
        <end position="277"/>
    </location>
</feature>
<reference evidence="8" key="1">
    <citation type="submission" date="2017-09" db="EMBL/GenBank/DDBJ databases">
        <authorList>
            <person name="Cho G.-S."/>
            <person name="Oguntoyinbo F.A."/>
            <person name="Cnockaert M."/>
            <person name="Kabisch J."/>
            <person name="Neve H."/>
            <person name="Bockelmann W."/>
            <person name="Wenning M."/>
            <person name="Franz C.M."/>
            <person name="Vandamme P."/>
        </authorList>
    </citation>
    <scope>NUCLEOTIDE SEQUENCE [LARGE SCALE GENOMIC DNA]</scope>
    <source>
        <strain evidence="8">MBT G8648</strain>
    </source>
</reference>
<feature type="transmembrane region" description="Helical" evidence="5">
    <location>
        <begin position="476"/>
        <end position="494"/>
    </location>
</feature>
<dbReference type="InterPro" id="IPR035906">
    <property type="entry name" value="MetI-like_sf"/>
</dbReference>
<sequence length="562" mass="60987">MKSILSHGSNSRTLVANSYISLDKTLVIASTLIPFICLGLFFGYPLYIVLIRSLTAADGTVGMANYIQVFNNPTLIAATLNSLLLSFITMLIALVLGFAIAYRLERTSTRGRVFITVALALPLLAPSLVQGLGLIFIFGRNGLISQWFGISINPYGFYGLLMANVLYALPQVVLIIQAALRQSDVRLYEAAEVMGATGWQKFRDITLPNAKFGLVSAGFVAFTVTITDFGNAAVIGGDFRVLATEIYNQVAGQMNFSMGAVVGILLLIPTVVAVGIERFAARKQSASASESAIQVAPDRNLKRDLILGALTHSCALVIYMVIGVTVFASFVDLWPYRMELTLRHYNISMAGGYRPLWMSLWISLLAASVGVVLIFLMTISMKKLPLHLRRIVNFIAIMPVGVPGLVLGLAYILAFNTGGPLTLLYGTPLLIGLCNLYHYHSQGFLTMMTGLRGVPASLEDTCTCFGGGMKETLRDAVVPFMMTTCIAVFFFLFMRSMVSLSAVIFLITPSINVAPVAIMQLSDAGRISEAAAFSTCLMMVVVAAMLLLRWLIKKVPSPEKRS</sequence>
<accession>A0A2A4HH35</accession>
<evidence type="ECO:0000256" key="1">
    <source>
        <dbReference type="ARBA" id="ARBA00004651"/>
    </source>
</evidence>
<dbReference type="PROSITE" id="PS50928">
    <property type="entry name" value="ABC_TM1"/>
    <property type="match status" value="2"/>
</dbReference>
<keyword evidence="5" id="KW-0813">Transport</keyword>
<organism evidence="7 8">
    <name type="scientific">Vreelandella nigrificans</name>
    <dbReference type="NCBI Taxonomy" id="2042704"/>
    <lineage>
        <taxon>Bacteria</taxon>
        <taxon>Pseudomonadati</taxon>
        <taxon>Pseudomonadota</taxon>
        <taxon>Gammaproteobacteria</taxon>
        <taxon>Oceanospirillales</taxon>
        <taxon>Halomonadaceae</taxon>
        <taxon>Vreelandella</taxon>
    </lineage>
</organism>
<proteinExistence type="inferred from homology"/>
<evidence type="ECO:0000256" key="5">
    <source>
        <dbReference type="RuleBase" id="RU363032"/>
    </source>
</evidence>
<keyword evidence="4 5" id="KW-0472">Membrane</keyword>
<keyword evidence="2 5" id="KW-0812">Transmembrane</keyword>
<evidence type="ECO:0000256" key="2">
    <source>
        <dbReference type="ARBA" id="ARBA00022692"/>
    </source>
</evidence>
<feature type="transmembrane region" description="Helical" evidence="5">
    <location>
        <begin position="26"/>
        <end position="55"/>
    </location>
</feature>
<evidence type="ECO:0000259" key="6">
    <source>
        <dbReference type="PROSITE" id="PS50928"/>
    </source>
</evidence>
<dbReference type="OrthoDB" id="7056428at2"/>
<dbReference type="CDD" id="cd06261">
    <property type="entry name" value="TM_PBP2"/>
    <property type="match status" value="1"/>
</dbReference>
<gene>
    <name evidence="7" type="ORF">CPA45_18360</name>
</gene>
<comment type="similarity">
    <text evidence="5">Belongs to the binding-protein-dependent transport system permease family.</text>
</comment>
<dbReference type="EMBL" id="NWUX01000022">
    <property type="protein sequence ID" value="PCF94222.1"/>
    <property type="molecule type" value="Genomic_DNA"/>
</dbReference>
<dbReference type="Proteomes" id="UP000218677">
    <property type="component" value="Unassembled WGS sequence"/>
</dbReference>
<dbReference type="Gene3D" id="1.10.3720.10">
    <property type="entry name" value="MetI-like"/>
    <property type="match status" value="2"/>
</dbReference>
<dbReference type="RefSeq" id="WP_096654064.1">
    <property type="nucleotide sequence ID" value="NZ_NWUX01000022.1"/>
</dbReference>
<keyword evidence="3 5" id="KW-1133">Transmembrane helix</keyword>
<feature type="transmembrane region" description="Helical" evidence="5">
    <location>
        <begin position="500"/>
        <end position="518"/>
    </location>
</feature>
<dbReference type="PANTHER" id="PTHR43496:SF1">
    <property type="entry name" value="POLYGALACTURONAN_RHAMNOGALACTURONAN TRANSPORT SYSTEM PERMEASE PROTEIN YTEP"/>
    <property type="match status" value="1"/>
</dbReference>
<feature type="transmembrane region" description="Helical" evidence="5">
    <location>
        <begin position="75"/>
        <end position="101"/>
    </location>
</feature>
<evidence type="ECO:0000256" key="4">
    <source>
        <dbReference type="ARBA" id="ARBA00023136"/>
    </source>
</evidence>
<dbReference type="GO" id="GO:0055085">
    <property type="term" value="P:transmembrane transport"/>
    <property type="evidence" value="ECO:0007669"/>
    <property type="project" value="InterPro"/>
</dbReference>
<dbReference type="AlphaFoldDB" id="A0A2A4HH35"/>
<comment type="subcellular location">
    <subcellularLocation>
        <location evidence="1 5">Cell membrane</location>
        <topology evidence="1 5">Multi-pass membrane protein</topology>
    </subcellularLocation>
</comment>
<feature type="transmembrane region" description="Helical" evidence="5">
    <location>
        <begin position="256"/>
        <end position="276"/>
    </location>
</feature>
<feature type="transmembrane region" description="Helical" evidence="5">
    <location>
        <begin position="356"/>
        <end position="379"/>
    </location>
</feature>
<evidence type="ECO:0000313" key="8">
    <source>
        <dbReference type="Proteomes" id="UP000218677"/>
    </source>
</evidence>
<name>A0A2A4HH35_9GAMM</name>
<evidence type="ECO:0000313" key="7">
    <source>
        <dbReference type="EMBL" id="PCF94222.1"/>
    </source>
</evidence>
<feature type="transmembrane region" description="Helical" evidence="5">
    <location>
        <begin position="391"/>
        <end position="414"/>
    </location>
</feature>
<protein>
    <submittedName>
        <fullName evidence="7">ABC transporter permease</fullName>
    </submittedName>
</protein>
<comment type="caution">
    <text evidence="7">The sequence shown here is derived from an EMBL/GenBank/DDBJ whole genome shotgun (WGS) entry which is preliminary data.</text>
</comment>